<dbReference type="PANTHER" id="PTHR30627:SF2">
    <property type="entry name" value="PEPTIDOGLYCAN D,D-TRANSPEPTIDASE MRDA"/>
    <property type="match status" value="1"/>
</dbReference>
<comment type="subcellular location">
    <subcellularLocation>
        <location evidence="2">Cell membrane</location>
    </subcellularLocation>
    <subcellularLocation>
        <location evidence="1">Membrane</location>
        <topology evidence="1">Single-pass membrane protein</topology>
    </subcellularLocation>
</comment>
<keyword evidence="10 13" id="KW-1133">Transmembrane helix</keyword>
<name>A0A2M7XIJ7_9BACT</name>
<dbReference type="GO" id="GO:0009002">
    <property type="term" value="F:serine-type D-Ala-D-Ala carboxypeptidase activity"/>
    <property type="evidence" value="ECO:0007669"/>
    <property type="project" value="InterPro"/>
</dbReference>
<dbReference type="InterPro" id="IPR036138">
    <property type="entry name" value="PBP_dimer_sf"/>
</dbReference>
<evidence type="ECO:0000259" key="14">
    <source>
        <dbReference type="Pfam" id="PF00905"/>
    </source>
</evidence>
<evidence type="ECO:0000256" key="6">
    <source>
        <dbReference type="ARBA" id="ARBA00022692"/>
    </source>
</evidence>
<keyword evidence="11 13" id="KW-0472">Membrane</keyword>
<dbReference type="Gene3D" id="3.30.1390.30">
    <property type="entry name" value="Penicillin-binding protein 2a, domain 3"/>
    <property type="match status" value="1"/>
</dbReference>
<keyword evidence="4" id="KW-0997">Cell inner membrane</keyword>
<dbReference type="InterPro" id="IPR050515">
    <property type="entry name" value="Beta-lactam/transpept"/>
</dbReference>
<gene>
    <name evidence="16" type="primary">mrdA</name>
    <name evidence="16" type="ORF">CO172_00220</name>
</gene>
<evidence type="ECO:0000256" key="12">
    <source>
        <dbReference type="ARBA" id="ARBA00023316"/>
    </source>
</evidence>
<dbReference type="NCBIfam" id="TIGR03423">
    <property type="entry name" value="pbp2_mrdA"/>
    <property type="match status" value="1"/>
</dbReference>
<evidence type="ECO:0000256" key="4">
    <source>
        <dbReference type="ARBA" id="ARBA00022519"/>
    </source>
</evidence>
<evidence type="ECO:0000256" key="5">
    <source>
        <dbReference type="ARBA" id="ARBA00022670"/>
    </source>
</evidence>
<keyword evidence="5" id="KW-0645">Protease</keyword>
<keyword evidence="8" id="KW-0133">Cell shape</keyword>
<dbReference type="GO" id="GO:0009252">
    <property type="term" value="P:peptidoglycan biosynthetic process"/>
    <property type="evidence" value="ECO:0007669"/>
    <property type="project" value="UniProtKB-KW"/>
</dbReference>
<dbReference type="SUPFAM" id="SSF56601">
    <property type="entry name" value="beta-lactamase/transpeptidase-like"/>
    <property type="match status" value="1"/>
</dbReference>
<sequence>MKHLLFLPKKGIPLNEPVLTHEIGETSLLNQIEANKRPKRFFFLIFIVSAFFALFISRTIYFQIIAGETYHLQAENNRFKTIFIEPTRGIIIDRNGKPLAENAPLFTLTMTASELPLQALDQEHLFEEVVDLLHMQRTEFDLLRQSFFGDVSEPLIVAKDIPYETALFFYTQQDLYPGFSVEISSKRKYLSSSPSLSHILGYVNALSKEEYAQKKQEGYLPNDKIGKVGLEQSMETFLRGSLGQRQIEVDALGQEKMIIEEKEPISGSRIQLNLDSDLQAFIEQSLILTLQTQKKTKASVVALDPKNGDVLALVSLPTYDSNLFATGIESTTFKQLITDPDQPLFFRAISGMYPSGSLFKPFVATAALAEGLINEHTTFISVGGIQIGSWFFPDWKAGGHGLTNIFKAIAESVNTFFYIIGGGYNNIPGLGVERIISYAEIFGFGSKTGIDLPGEASGFLPSKEWKETTRQEPWYIGDTYHLAIGQGDFLTTPLQVAVAISAIANGGTKYHPRLIQSIDQTVVEPKGEILPSNIRSVLKTIQEAMRQTVTQGSARGLASLARPVAGKTGTAQWSQNENDYHAWFAGFGPYPDPSIVLVILIEEGGEGSEVAVPIASNIFSWWFEHKQE</sequence>
<dbReference type="AlphaFoldDB" id="A0A2M7XIJ7"/>
<dbReference type="InterPro" id="IPR005311">
    <property type="entry name" value="PBP_dimer"/>
</dbReference>
<protein>
    <submittedName>
        <fullName evidence="16">Penicillin-binding protein 2</fullName>
    </submittedName>
</protein>
<keyword evidence="9" id="KW-0573">Peptidoglycan synthesis</keyword>
<dbReference type="Gene3D" id="3.40.710.10">
    <property type="entry name" value="DD-peptidase/beta-lactamase superfamily"/>
    <property type="match status" value="1"/>
</dbReference>
<dbReference type="GO" id="GO:0071555">
    <property type="term" value="P:cell wall organization"/>
    <property type="evidence" value="ECO:0007669"/>
    <property type="project" value="UniProtKB-KW"/>
</dbReference>
<evidence type="ECO:0000256" key="2">
    <source>
        <dbReference type="ARBA" id="ARBA00004236"/>
    </source>
</evidence>
<dbReference type="GO" id="GO:0008658">
    <property type="term" value="F:penicillin binding"/>
    <property type="evidence" value="ECO:0007669"/>
    <property type="project" value="InterPro"/>
</dbReference>
<dbReference type="Proteomes" id="UP000229749">
    <property type="component" value="Unassembled WGS sequence"/>
</dbReference>
<dbReference type="Gene3D" id="3.90.1310.10">
    <property type="entry name" value="Penicillin-binding protein 2a (Domain 2)"/>
    <property type="match status" value="1"/>
</dbReference>
<dbReference type="Pfam" id="PF03717">
    <property type="entry name" value="PBP_dimer"/>
    <property type="match status" value="1"/>
</dbReference>
<keyword evidence="7" id="KW-0378">Hydrolase</keyword>
<proteinExistence type="predicted"/>
<dbReference type="GO" id="GO:0071972">
    <property type="term" value="F:peptidoglycan L,D-transpeptidase activity"/>
    <property type="evidence" value="ECO:0007669"/>
    <property type="project" value="TreeGrafter"/>
</dbReference>
<dbReference type="SUPFAM" id="SSF56519">
    <property type="entry name" value="Penicillin binding protein dimerisation domain"/>
    <property type="match status" value="1"/>
</dbReference>
<dbReference type="InterPro" id="IPR001460">
    <property type="entry name" value="PCN-bd_Tpept"/>
</dbReference>
<dbReference type="InterPro" id="IPR012338">
    <property type="entry name" value="Beta-lactam/transpept-like"/>
</dbReference>
<dbReference type="GO" id="GO:0005886">
    <property type="term" value="C:plasma membrane"/>
    <property type="evidence" value="ECO:0007669"/>
    <property type="project" value="UniProtKB-SubCell"/>
</dbReference>
<keyword evidence="12" id="KW-0961">Cell wall biogenesis/degradation</keyword>
<evidence type="ECO:0000256" key="7">
    <source>
        <dbReference type="ARBA" id="ARBA00022801"/>
    </source>
</evidence>
<dbReference type="InterPro" id="IPR017790">
    <property type="entry name" value="Penicillin-binding_protein_2"/>
</dbReference>
<evidence type="ECO:0000256" key="8">
    <source>
        <dbReference type="ARBA" id="ARBA00022960"/>
    </source>
</evidence>
<feature type="transmembrane region" description="Helical" evidence="13">
    <location>
        <begin position="41"/>
        <end position="61"/>
    </location>
</feature>
<comment type="caution">
    <text evidence="16">The sequence shown here is derived from an EMBL/GenBank/DDBJ whole genome shotgun (WGS) entry which is preliminary data.</text>
</comment>
<evidence type="ECO:0000256" key="3">
    <source>
        <dbReference type="ARBA" id="ARBA00022475"/>
    </source>
</evidence>
<evidence type="ECO:0000256" key="13">
    <source>
        <dbReference type="SAM" id="Phobius"/>
    </source>
</evidence>
<dbReference type="PANTHER" id="PTHR30627">
    <property type="entry name" value="PEPTIDOGLYCAN D,D-TRANSPEPTIDASE"/>
    <property type="match status" value="1"/>
</dbReference>
<reference evidence="17" key="1">
    <citation type="submission" date="2017-09" db="EMBL/GenBank/DDBJ databases">
        <title>Depth-based differentiation of microbial function through sediment-hosted aquifers and enrichment of novel symbionts in the deep terrestrial subsurface.</title>
        <authorList>
            <person name="Probst A.J."/>
            <person name="Ladd B."/>
            <person name="Jarett J.K."/>
            <person name="Geller-Mcgrath D.E."/>
            <person name="Sieber C.M.K."/>
            <person name="Emerson J.B."/>
            <person name="Anantharaman K."/>
            <person name="Thomas B.C."/>
            <person name="Malmstrom R."/>
            <person name="Stieglmeier M."/>
            <person name="Klingl A."/>
            <person name="Woyke T."/>
            <person name="Ryan C.M."/>
            <person name="Banfield J.F."/>
        </authorList>
    </citation>
    <scope>NUCLEOTIDE SEQUENCE [LARGE SCALE GENOMIC DNA]</scope>
</reference>
<evidence type="ECO:0000256" key="9">
    <source>
        <dbReference type="ARBA" id="ARBA00022984"/>
    </source>
</evidence>
<dbReference type="Pfam" id="PF00905">
    <property type="entry name" value="Transpeptidase"/>
    <property type="match status" value="1"/>
</dbReference>
<evidence type="ECO:0000313" key="17">
    <source>
        <dbReference type="Proteomes" id="UP000229749"/>
    </source>
</evidence>
<evidence type="ECO:0000313" key="16">
    <source>
        <dbReference type="EMBL" id="PJA47748.1"/>
    </source>
</evidence>
<evidence type="ECO:0000256" key="11">
    <source>
        <dbReference type="ARBA" id="ARBA00023136"/>
    </source>
</evidence>
<feature type="domain" description="Penicillin-binding protein dimerisation" evidence="15">
    <location>
        <begin position="84"/>
        <end position="255"/>
    </location>
</feature>
<keyword evidence="3" id="KW-1003">Cell membrane</keyword>
<dbReference type="GO" id="GO:0006508">
    <property type="term" value="P:proteolysis"/>
    <property type="evidence" value="ECO:0007669"/>
    <property type="project" value="UniProtKB-KW"/>
</dbReference>
<dbReference type="EMBL" id="PFWS01000004">
    <property type="protein sequence ID" value="PJA47748.1"/>
    <property type="molecule type" value="Genomic_DNA"/>
</dbReference>
<feature type="domain" description="Penicillin-binding protein transpeptidase" evidence="14">
    <location>
        <begin position="299"/>
        <end position="619"/>
    </location>
</feature>
<dbReference type="GO" id="GO:0008360">
    <property type="term" value="P:regulation of cell shape"/>
    <property type="evidence" value="ECO:0007669"/>
    <property type="project" value="UniProtKB-KW"/>
</dbReference>
<organism evidence="16 17">
    <name type="scientific">Candidatus Uhrbacteria bacterium CG_4_9_14_3_um_filter_36_7</name>
    <dbReference type="NCBI Taxonomy" id="1975033"/>
    <lineage>
        <taxon>Bacteria</taxon>
        <taxon>Candidatus Uhriibacteriota</taxon>
    </lineage>
</organism>
<evidence type="ECO:0000256" key="10">
    <source>
        <dbReference type="ARBA" id="ARBA00022989"/>
    </source>
</evidence>
<evidence type="ECO:0000256" key="1">
    <source>
        <dbReference type="ARBA" id="ARBA00004167"/>
    </source>
</evidence>
<keyword evidence="6 13" id="KW-0812">Transmembrane</keyword>
<accession>A0A2M7XIJ7</accession>
<evidence type="ECO:0000259" key="15">
    <source>
        <dbReference type="Pfam" id="PF03717"/>
    </source>
</evidence>